<dbReference type="AlphaFoldDB" id="A0A2I0XE61"/>
<dbReference type="EMBL" id="KZ501954">
    <property type="protein sequence ID" value="PKU86180.1"/>
    <property type="molecule type" value="Genomic_DNA"/>
</dbReference>
<reference evidence="1 2" key="1">
    <citation type="journal article" date="2016" name="Sci. Rep.">
        <title>The Dendrobium catenatum Lindl. genome sequence provides insights into polysaccharide synthase, floral development and adaptive evolution.</title>
        <authorList>
            <person name="Zhang G.Q."/>
            <person name="Xu Q."/>
            <person name="Bian C."/>
            <person name="Tsai W.C."/>
            <person name="Yeh C.M."/>
            <person name="Liu K.W."/>
            <person name="Yoshida K."/>
            <person name="Zhang L.S."/>
            <person name="Chang S.B."/>
            <person name="Chen F."/>
            <person name="Shi Y."/>
            <person name="Su Y.Y."/>
            <person name="Zhang Y.Q."/>
            <person name="Chen L.J."/>
            <person name="Yin Y."/>
            <person name="Lin M."/>
            <person name="Huang H."/>
            <person name="Deng H."/>
            <person name="Wang Z.W."/>
            <person name="Zhu S.L."/>
            <person name="Zhao X."/>
            <person name="Deng C."/>
            <person name="Niu S.C."/>
            <person name="Huang J."/>
            <person name="Wang M."/>
            <person name="Liu G.H."/>
            <person name="Yang H.J."/>
            <person name="Xiao X.J."/>
            <person name="Hsiao Y.Y."/>
            <person name="Wu W.L."/>
            <person name="Chen Y.Y."/>
            <person name="Mitsuda N."/>
            <person name="Ohme-Takagi M."/>
            <person name="Luo Y.B."/>
            <person name="Van de Peer Y."/>
            <person name="Liu Z.J."/>
        </authorList>
    </citation>
    <scope>NUCLEOTIDE SEQUENCE [LARGE SCALE GENOMIC DNA]</scope>
    <source>
        <tissue evidence="1">The whole plant</tissue>
    </source>
</reference>
<sequence>MFVVTSKFPSTTESTSVDVEPIPVAESVITDKLWVAIRLLGLSGGDRLERRLVGVQITDSGGSKWRMVMAAADGGNCNSDAFAMYLDIAQI</sequence>
<proteinExistence type="predicted"/>
<gene>
    <name evidence="1" type="ORF">MA16_Dca002011</name>
</gene>
<keyword evidence="2" id="KW-1185">Reference proteome</keyword>
<evidence type="ECO:0000313" key="2">
    <source>
        <dbReference type="Proteomes" id="UP000233837"/>
    </source>
</evidence>
<organism evidence="1 2">
    <name type="scientific">Dendrobium catenatum</name>
    <dbReference type="NCBI Taxonomy" id="906689"/>
    <lineage>
        <taxon>Eukaryota</taxon>
        <taxon>Viridiplantae</taxon>
        <taxon>Streptophyta</taxon>
        <taxon>Embryophyta</taxon>
        <taxon>Tracheophyta</taxon>
        <taxon>Spermatophyta</taxon>
        <taxon>Magnoliopsida</taxon>
        <taxon>Liliopsida</taxon>
        <taxon>Asparagales</taxon>
        <taxon>Orchidaceae</taxon>
        <taxon>Epidendroideae</taxon>
        <taxon>Malaxideae</taxon>
        <taxon>Dendrobiinae</taxon>
        <taxon>Dendrobium</taxon>
    </lineage>
</organism>
<accession>A0A2I0XE61</accession>
<protein>
    <submittedName>
        <fullName evidence="1">Uncharacterized protein</fullName>
    </submittedName>
</protein>
<name>A0A2I0XE61_9ASPA</name>
<reference evidence="1 2" key="2">
    <citation type="journal article" date="2017" name="Nature">
        <title>The Apostasia genome and the evolution of orchids.</title>
        <authorList>
            <person name="Zhang G.Q."/>
            <person name="Liu K.W."/>
            <person name="Li Z."/>
            <person name="Lohaus R."/>
            <person name="Hsiao Y.Y."/>
            <person name="Niu S.C."/>
            <person name="Wang J.Y."/>
            <person name="Lin Y.C."/>
            <person name="Xu Q."/>
            <person name="Chen L.J."/>
            <person name="Yoshida K."/>
            <person name="Fujiwara S."/>
            <person name="Wang Z.W."/>
            <person name="Zhang Y.Q."/>
            <person name="Mitsuda N."/>
            <person name="Wang M."/>
            <person name="Liu G.H."/>
            <person name="Pecoraro L."/>
            <person name="Huang H.X."/>
            <person name="Xiao X.J."/>
            <person name="Lin M."/>
            <person name="Wu X.Y."/>
            <person name="Wu W.L."/>
            <person name="Chen Y.Y."/>
            <person name="Chang S.B."/>
            <person name="Sakamoto S."/>
            <person name="Ohme-Takagi M."/>
            <person name="Yagi M."/>
            <person name="Zeng S.J."/>
            <person name="Shen C.Y."/>
            <person name="Yeh C.M."/>
            <person name="Luo Y.B."/>
            <person name="Tsai W.C."/>
            <person name="Van de Peer Y."/>
            <person name="Liu Z.J."/>
        </authorList>
    </citation>
    <scope>NUCLEOTIDE SEQUENCE [LARGE SCALE GENOMIC DNA]</scope>
    <source>
        <tissue evidence="1">The whole plant</tissue>
    </source>
</reference>
<evidence type="ECO:0000313" key="1">
    <source>
        <dbReference type="EMBL" id="PKU86180.1"/>
    </source>
</evidence>
<dbReference type="Proteomes" id="UP000233837">
    <property type="component" value="Unassembled WGS sequence"/>
</dbReference>